<gene>
    <name evidence="2" type="ORF">H4W34_000936</name>
</gene>
<evidence type="ECO:0000313" key="2">
    <source>
        <dbReference type="EMBL" id="MBE1531103.1"/>
    </source>
</evidence>
<dbReference type="InterPro" id="IPR051604">
    <property type="entry name" value="Ergot_Alk_Oxidoreductase"/>
</dbReference>
<dbReference type="InterPro" id="IPR016040">
    <property type="entry name" value="NAD(P)-bd_dom"/>
</dbReference>
<name>A0ABR9JKQ4_9ACTN</name>
<organism evidence="2 3">
    <name type="scientific">Actinomadura algeriensis</name>
    <dbReference type="NCBI Taxonomy" id="1679523"/>
    <lineage>
        <taxon>Bacteria</taxon>
        <taxon>Bacillati</taxon>
        <taxon>Actinomycetota</taxon>
        <taxon>Actinomycetes</taxon>
        <taxon>Streptosporangiales</taxon>
        <taxon>Thermomonosporaceae</taxon>
        <taxon>Actinomadura</taxon>
    </lineage>
</organism>
<feature type="domain" description="NAD(P)-binding" evidence="1">
    <location>
        <begin position="8"/>
        <end position="141"/>
    </location>
</feature>
<comment type="caution">
    <text evidence="2">The sequence shown here is derived from an EMBL/GenBank/DDBJ whole genome shotgun (WGS) entry which is preliminary data.</text>
</comment>
<dbReference type="PANTHER" id="PTHR43162:SF1">
    <property type="entry name" value="PRESTALK A DIFFERENTIATION PROTEIN A"/>
    <property type="match status" value="1"/>
</dbReference>
<dbReference type="Gene3D" id="3.40.50.720">
    <property type="entry name" value="NAD(P)-binding Rossmann-like Domain"/>
    <property type="match status" value="1"/>
</dbReference>
<sequence>MIVVTAPTGQIGRLLLDLLLDAGEDVRVIARDPARLPAALRGRVETVRGSHGDADVVARAFAGADRVFWLVPPDSGAEDVRRYYLDFTTAACDAIERQGVERVVAVSSLGRGFPGRTGHLAAAHALEGLLESTGAHFRALQMPFFMENLLHQAESIGKGEFRLTSGADRPLALCAVRDIAAAAAGLLLDGTWDGRDAVPVLSPDDLTPEGMARTMSEVLGRPVRYSETDPAEHKAALRRYGMAEGWAQAMIDMADAQDRGVYDVGPEVKRSPTGFRRWCEDVLRPAVAA</sequence>
<reference evidence="2 3" key="1">
    <citation type="submission" date="2020-10" db="EMBL/GenBank/DDBJ databases">
        <title>Sequencing the genomes of 1000 actinobacteria strains.</title>
        <authorList>
            <person name="Klenk H.-P."/>
        </authorList>
    </citation>
    <scope>NUCLEOTIDE SEQUENCE [LARGE SCALE GENOMIC DNA]</scope>
    <source>
        <strain evidence="2 3">DSM 46744</strain>
    </source>
</reference>
<protein>
    <submittedName>
        <fullName evidence="2">Uncharacterized protein YbjT (DUF2867 family)</fullName>
    </submittedName>
</protein>
<evidence type="ECO:0000259" key="1">
    <source>
        <dbReference type="Pfam" id="PF13460"/>
    </source>
</evidence>
<dbReference type="Pfam" id="PF13460">
    <property type="entry name" value="NAD_binding_10"/>
    <property type="match status" value="1"/>
</dbReference>
<dbReference type="Proteomes" id="UP000627838">
    <property type="component" value="Unassembled WGS sequence"/>
</dbReference>
<dbReference type="RefSeq" id="WP_192758025.1">
    <property type="nucleotide sequence ID" value="NZ_JADBDZ010000001.1"/>
</dbReference>
<dbReference type="Gene3D" id="3.90.25.10">
    <property type="entry name" value="UDP-galactose 4-epimerase, domain 1"/>
    <property type="match status" value="1"/>
</dbReference>
<keyword evidence="3" id="KW-1185">Reference proteome</keyword>
<dbReference type="PANTHER" id="PTHR43162">
    <property type="match status" value="1"/>
</dbReference>
<dbReference type="InterPro" id="IPR036291">
    <property type="entry name" value="NAD(P)-bd_dom_sf"/>
</dbReference>
<proteinExistence type="predicted"/>
<dbReference type="EMBL" id="JADBDZ010000001">
    <property type="protein sequence ID" value="MBE1531103.1"/>
    <property type="molecule type" value="Genomic_DNA"/>
</dbReference>
<evidence type="ECO:0000313" key="3">
    <source>
        <dbReference type="Proteomes" id="UP000627838"/>
    </source>
</evidence>
<dbReference type="SUPFAM" id="SSF51735">
    <property type="entry name" value="NAD(P)-binding Rossmann-fold domains"/>
    <property type="match status" value="1"/>
</dbReference>
<accession>A0ABR9JKQ4</accession>